<dbReference type="AlphaFoldDB" id="A2EJD9"/>
<comment type="similarity">
    <text evidence="2">Belongs to the SFR1/MEI5 family.</text>
</comment>
<dbReference type="VEuPathDB" id="TrichDB:TVAGG3_0389430"/>
<dbReference type="Proteomes" id="UP000001542">
    <property type="component" value="Unassembled WGS sequence"/>
</dbReference>
<keyword evidence="4" id="KW-0227">DNA damage</keyword>
<dbReference type="GO" id="GO:0003713">
    <property type="term" value="F:transcription coactivator activity"/>
    <property type="evidence" value="ECO:0000318"/>
    <property type="project" value="GO_Central"/>
</dbReference>
<keyword evidence="12" id="KW-1185">Reference proteome</keyword>
<evidence type="ECO:0000313" key="12">
    <source>
        <dbReference type="Proteomes" id="UP000001542"/>
    </source>
</evidence>
<evidence type="ECO:0000256" key="3">
    <source>
        <dbReference type="ARBA" id="ARBA00014688"/>
    </source>
</evidence>
<keyword evidence="9" id="KW-0539">Nucleus</keyword>
<dbReference type="GO" id="GO:0000724">
    <property type="term" value="P:double-strand break repair via homologous recombination"/>
    <property type="evidence" value="ECO:0000318"/>
    <property type="project" value="GO_Central"/>
</dbReference>
<dbReference type="OrthoDB" id="10051617at2759"/>
<evidence type="ECO:0000256" key="1">
    <source>
        <dbReference type="ARBA" id="ARBA00004123"/>
    </source>
</evidence>
<evidence type="ECO:0000256" key="6">
    <source>
        <dbReference type="ARBA" id="ARBA00023054"/>
    </source>
</evidence>
<evidence type="ECO:0000256" key="10">
    <source>
        <dbReference type="ARBA" id="ARBA00033234"/>
    </source>
</evidence>
<dbReference type="GO" id="GO:0032798">
    <property type="term" value="C:Swi5-Sfr1 complex"/>
    <property type="evidence" value="ECO:0000318"/>
    <property type="project" value="GO_Central"/>
</dbReference>
<dbReference type="VEuPathDB" id="TrichDB:TVAG_050110"/>
<evidence type="ECO:0000256" key="2">
    <source>
        <dbReference type="ARBA" id="ARBA00008729"/>
    </source>
</evidence>
<protein>
    <recommendedName>
        <fullName evidence="3">Swi5-dependent recombination DNA repair protein 1 homolog</fullName>
    </recommendedName>
    <alternativeName>
        <fullName evidence="10">Meiosis protein 5 homolog</fullName>
    </alternativeName>
</protein>
<evidence type="ECO:0000256" key="5">
    <source>
        <dbReference type="ARBA" id="ARBA00023015"/>
    </source>
</evidence>
<dbReference type="EMBL" id="DS113405">
    <property type="protein sequence ID" value="EAY07196.1"/>
    <property type="molecule type" value="Genomic_DNA"/>
</dbReference>
<evidence type="ECO:0000256" key="8">
    <source>
        <dbReference type="ARBA" id="ARBA00023204"/>
    </source>
</evidence>
<name>A2EJD9_TRIV3</name>
<dbReference type="STRING" id="5722.A2EJD9"/>
<sequence>MSLLEFLIAQDEPLTTQIICEKYGKPEETILPEIEKLLSENQIHKRDFQDKDGKTVSVYWSARLIPFVESKPIVTSPFSDPFDHSKALERLNDAQLAQEKIWLQTHLRKLNSEYENLAHRSKHKFSPEDEKELDDVTIKWVNACQEMLYELKSKLRQKGTEMSMTDLIKNLQIDPRLVYWNPDEEDFETPK</sequence>
<evidence type="ECO:0000256" key="7">
    <source>
        <dbReference type="ARBA" id="ARBA00023163"/>
    </source>
</evidence>
<keyword evidence="8" id="KW-0234">DNA repair</keyword>
<keyword evidence="6" id="KW-0175">Coiled coil</keyword>
<organism evidence="11 12">
    <name type="scientific">Trichomonas vaginalis (strain ATCC PRA-98 / G3)</name>
    <dbReference type="NCBI Taxonomy" id="412133"/>
    <lineage>
        <taxon>Eukaryota</taxon>
        <taxon>Metamonada</taxon>
        <taxon>Parabasalia</taxon>
        <taxon>Trichomonadida</taxon>
        <taxon>Trichomonadidae</taxon>
        <taxon>Trichomonas</taxon>
    </lineage>
</organism>
<dbReference type="InterPro" id="IPR018468">
    <property type="entry name" value="SFR1/Mei5"/>
</dbReference>
<evidence type="ECO:0000313" key="11">
    <source>
        <dbReference type="EMBL" id="EAY07196.1"/>
    </source>
</evidence>
<keyword evidence="5" id="KW-0805">Transcription regulation</keyword>
<evidence type="ECO:0000256" key="4">
    <source>
        <dbReference type="ARBA" id="ARBA00022763"/>
    </source>
</evidence>
<proteinExistence type="inferred from homology"/>
<reference evidence="11" key="2">
    <citation type="journal article" date="2007" name="Science">
        <title>Draft genome sequence of the sexually transmitted pathogen Trichomonas vaginalis.</title>
        <authorList>
            <person name="Carlton J.M."/>
            <person name="Hirt R.P."/>
            <person name="Silva J.C."/>
            <person name="Delcher A.L."/>
            <person name="Schatz M."/>
            <person name="Zhao Q."/>
            <person name="Wortman J.R."/>
            <person name="Bidwell S.L."/>
            <person name="Alsmark U.C.M."/>
            <person name="Besteiro S."/>
            <person name="Sicheritz-Ponten T."/>
            <person name="Noel C.J."/>
            <person name="Dacks J.B."/>
            <person name="Foster P.G."/>
            <person name="Simillion C."/>
            <person name="Van de Peer Y."/>
            <person name="Miranda-Saavedra D."/>
            <person name="Barton G.J."/>
            <person name="Westrop G.D."/>
            <person name="Mueller S."/>
            <person name="Dessi D."/>
            <person name="Fiori P.L."/>
            <person name="Ren Q."/>
            <person name="Paulsen I."/>
            <person name="Zhang H."/>
            <person name="Bastida-Corcuera F.D."/>
            <person name="Simoes-Barbosa A."/>
            <person name="Brown M.T."/>
            <person name="Hayes R.D."/>
            <person name="Mukherjee M."/>
            <person name="Okumura C.Y."/>
            <person name="Schneider R."/>
            <person name="Smith A.J."/>
            <person name="Vanacova S."/>
            <person name="Villalvazo M."/>
            <person name="Haas B.J."/>
            <person name="Pertea M."/>
            <person name="Feldblyum T.V."/>
            <person name="Utterback T.R."/>
            <person name="Shu C.L."/>
            <person name="Osoegawa K."/>
            <person name="de Jong P.J."/>
            <person name="Hrdy I."/>
            <person name="Horvathova L."/>
            <person name="Zubacova Z."/>
            <person name="Dolezal P."/>
            <person name="Malik S.B."/>
            <person name="Logsdon J.M. Jr."/>
            <person name="Henze K."/>
            <person name="Gupta A."/>
            <person name="Wang C.C."/>
            <person name="Dunne R.L."/>
            <person name="Upcroft J.A."/>
            <person name="Upcroft P."/>
            <person name="White O."/>
            <person name="Salzberg S.L."/>
            <person name="Tang P."/>
            <person name="Chiu C.-H."/>
            <person name="Lee Y.-S."/>
            <person name="Embley T.M."/>
            <person name="Coombs G.H."/>
            <person name="Mottram J.C."/>
            <person name="Tachezy J."/>
            <person name="Fraser-Liggett C.M."/>
            <person name="Johnson P.J."/>
        </authorList>
    </citation>
    <scope>NUCLEOTIDE SEQUENCE [LARGE SCALE GENOMIC DNA]</scope>
    <source>
        <strain evidence="11">G3</strain>
    </source>
</reference>
<dbReference type="InParanoid" id="A2EJD9"/>
<dbReference type="PANTHER" id="PTHR28643">
    <property type="entry name" value="SWI5-DEPENDENT RECOMBINATION DNA REPAIR PROTEIN 1 HOMOLOG"/>
    <property type="match status" value="1"/>
</dbReference>
<dbReference type="InterPro" id="IPR042429">
    <property type="entry name" value="SFR1"/>
</dbReference>
<evidence type="ECO:0000256" key="9">
    <source>
        <dbReference type="ARBA" id="ARBA00023242"/>
    </source>
</evidence>
<accession>A2EJD9</accession>
<dbReference type="RefSeq" id="XP_001319419.1">
    <property type="nucleotide sequence ID" value="XM_001319384.1"/>
</dbReference>
<gene>
    <name evidence="11" type="ORF">TVAG_050110</name>
</gene>
<keyword evidence="7" id="KW-0804">Transcription</keyword>
<dbReference type="PANTHER" id="PTHR28643:SF1">
    <property type="entry name" value="SWI5-DEPENDENT RECOMBINATION DNA REPAIR PROTEIN 1 HOMOLOG"/>
    <property type="match status" value="1"/>
</dbReference>
<dbReference type="GO" id="GO:0045893">
    <property type="term" value="P:positive regulation of DNA-templated transcription"/>
    <property type="evidence" value="ECO:0000318"/>
    <property type="project" value="GO_Central"/>
</dbReference>
<dbReference type="Pfam" id="PF10376">
    <property type="entry name" value="Mei5"/>
    <property type="match status" value="1"/>
</dbReference>
<comment type="subcellular location">
    <subcellularLocation>
        <location evidence="1">Nucleus</location>
    </subcellularLocation>
</comment>
<dbReference type="KEGG" id="tva:4765084"/>
<reference evidence="11" key="1">
    <citation type="submission" date="2006-10" db="EMBL/GenBank/DDBJ databases">
        <authorList>
            <person name="Amadeo P."/>
            <person name="Zhao Q."/>
            <person name="Wortman J."/>
            <person name="Fraser-Liggett C."/>
            <person name="Carlton J."/>
        </authorList>
    </citation>
    <scope>NUCLEOTIDE SEQUENCE</scope>
    <source>
        <strain evidence="11">G3</strain>
    </source>
</reference>